<proteinExistence type="predicted"/>
<accession>A0A5J4SFE8</accession>
<dbReference type="EMBL" id="SNRY01000238">
    <property type="protein sequence ID" value="KAA6344050.1"/>
    <property type="molecule type" value="Genomic_DNA"/>
</dbReference>
<protein>
    <submittedName>
        <fullName evidence="2">Uncharacterized protein</fullName>
    </submittedName>
</protein>
<evidence type="ECO:0000313" key="2">
    <source>
        <dbReference type="EMBL" id="KAA6344050.1"/>
    </source>
</evidence>
<gene>
    <name evidence="2" type="ORF">EZS27_008307</name>
</gene>
<dbReference type="AlphaFoldDB" id="A0A5J4SFE8"/>
<comment type="caution">
    <text evidence="2">The sequence shown here is derived from an EMBL/GenBank/DDBJ whole genome shotgun (WGS) entry which is preliminary data.</text>
</comment>
<sequence length="170" mass="19610">MASLETMQKYVTENEAMYLGNETVVTAKAKAKYQELKGDNEETIKKKYNVITAFKAKLKRKTVVTEDGTETTAEVKQNVIQINELLNNREIKSLFKHLKISFDKSKNDSVIELITELNKDLTSFIATSEQRKIESLEQELLRQKQEIAEKDKEIDNQLKVVADKKKQLNK</sequence>
<feature type="coiled-coil region" evidence="1">
    <location>
        <begin position="126"/>
        <end position="153"/>
    </location>
</feature>
<organism evidence="2">
    <name type="scientific">termite gut metagenome</name>
    <dbReference type="NCBI Taxonomy" id="433724"/>
    <lineage>
        <taxon>unclassified sequences</taxon>
        <taxon>metagenomes</taxon>
        <taxon>organismal metagenomes</taxon>
    </lineage>
</organism>
<reference evidence="2" key="1">
    <citation type="submission" date="2019-03" db="EMBL/GenBank/DDBJ databases">
        <title>Single cell metagenomics reveals metabolic interactions within the superorganism composed of flagellate Streblomastix strix and complex community of Bacteroidetes bacteria on its surface.</title>
        <authorList>
            <person name="Treitli S.C."/>
            <person name="Kolisko M."/>
            <person name="Husnik F."/>
            <person name="Keeling P."/>
            <person name="Hampl V."/>
        </authorList>
    </citation>
    <scope>NUCLEOTIDE SEQUENCE</scope>
    <source>
        <strain evidence="2">STM</strain>
    </source>
</reference>
<keyword evidence="1" id="KW-0175">Coiled coil</keyword>
<evidence type="ECO:0000256" key="1">
    <source>
        <dbReference type="SAM" id="Coils"/>
    </source>
</evidence>
<name>A0A5J4SFE8_9ZZZZ</name>